<reference evidence="1 2" key="1">
    <citation type="journal article" date="2015" name="Nature">
        <title>rRNA introns, odd ribosomes, and small enigmatic genomes across a large radiation of phyla.</title>
        <authorList>
            <person name="Brown C.T."/>
            <person name="Hug L.A."/>
            <person name="Thomas B.C."/>
            <person name="Sharon I."/>
            <person name="Castelle C.J."/>
            <person name="Singh A."/>
            <person name="Wilkins M.J."/>
            <person name="Williams K.H."/>
            <person name="Banfield J.F."/>
        </authorList>
    </citation>
    <scope>NUCLEOTIDE SEQUENCE [LARGE SCALE GENOMIC DNA]</scope>
</reference>
<sequence>MKTLHGHFCHYYGNLGFIGKISALLDKKISKTRRAVSFGVLYHTVVAMPTSIEFVNMHKHIPCISKLSNGEQSHILVIEDKIQAIKDYFFKSKSREKYEDLLEKDNDNGIEKMSDEITDLWYDFQNKYNELKKFISVYD</sequence>
<dbReference type="AlphaFoldDB" id="A0A0G0GXX2"/>
<evidence type="ECO:0000313" key="1">
    <source>
        <dbReference type="EMBL" id="KKQ35828.1"/>
    </source>
</evidence>
<name>A0A0G0GXX2_9BACT</name>
<accession>A0A0G0GXX2</accession>
<dbReference type="Proteomes" id="UP000033876">
    <property type="component" value="Unassembled WGS sequence"/>
</dbReference>
<organism evidence="1 2">
    <name type="scientific">Candidatus Nomurabacteria bacterium GW2011_GWB1_37_5</name>
    <dbReference type="NCBI Taxonomy" id="1618742"/>
    <lineage>
        <taxon>Bacteria</taxon>
        <taxon>Candidatus Nomuraibacteriota</taxon>
    </lineage>
</organism>
<proteinExistence type="predicted"/>
<dbReference type="EMBL" id="LBTF01000004">
    <property type="protein sequence ID" value="KKQ35828.1"/>
    <property type="molecule type" value="Genomic_DNA"/>
</dbReference>
<gene>
    <name evidence="1" type="ORF">US50_C0004G0017</name>
</gene>
<evidence type="ECO:0000313" key="2">
    <source>
        <dbReference type="Proteomes" id="UP000033876"/>
    </source>
</evidence>
<protein>
    <submittedName>
        <fullName evidence="1">Uncharacterized protein</fullName>
    </submittedName>
</protein>
<comment type="caution">
    <text evidence="1">The sequence shown here is derived from an EMBL/GenBank/DDBJ whole genome shotgun (WGS) entry which is preliminary data.</text>
</comment>